<dbReference type="AlphaFoldDB" id="A0AAN9P4N0"/>
<gene>
    <name evidence="1" type="ORF">RJT34_20052</name>
</gene>
<reference evidence="1 2" key="1">
    <citation type="submission" date="2024-01" db="EMBL/GenBank/DDBJ databases">
        <title>The genomes of 5 underutilized Papilionoideae crops provide insights into root nodulation and disease resistance.</title>
        <authorList>
            <person name="Yuan L."/>
        </authorList>
    </citation>
    <scope>NUCLEOTIDE SEQUENCE [LARGE SCALE GENOMIC DNA]</scope>
    <source>
        <strain evidence="1">LY-2023</strain>
        <tissue evidence="1">Leaf</tissue>
    </source>
</reference>
<keyword evidence="2" id="KW-1185">Reference proteome</keyword>
<name>A0AAN9P4N0_CLITE</name>
<dbReference type="Proteomes" id="UP001359559">
    <property type="component" value="Unassembled WGS sequence"/>
</dbReference>
<proteinExistence type="predicted"/>
<comment type="caution">
    <text evidence="1">The sequence shown here is derived from an EMBL/GenBank/DDBJ whole genome shotgun (WGS) entry which is preliminary data.</text>
</comment>
<accession>A0AAN9P4N0</accession>
<dbReference type="EMBL" id="JAYKXN010000005">
    <property type="protein sequence ID" value="KAK7285287.1"/>
    <property type="molecule type" value="Genomic_DNA"/>
</dbReference>
<evidence type="ECO:0000313" key="1">
    <source>
        <dbReference type="EMBL" id="KAK7285287.1"/>
    </source>
</evidence>
<evidence type="ECO:0000313" key="2">
    <source>
        <dbReference type="Proteomes" id="UP001359559"/>
    </source>
</evidence>
<sequence length="106" mass="11964">MIKDYHHKAILYTTLLNVPSPSIVSPTHFELDWLAFDGFAQSYNNYLGGLEDLQILGFDDNEPSELPDFDFGDFGANEFAGKTCLHRCVSGVRPSCRLCSYLHGFR</sequence>
<protein>
    <submittedName>
        <fullName evidence="1">Uncharacterized protein</fullName>
    </submittedName>
</protein>
<organism evidence="1 2">
    <name type="scientific">Clitoria ternatea</name>
    <name type="common">Butterfly pea</name>
    <dbReference type="NCBI Taxonomy" id="43366"/>
    <lineage>
        <taxon>Eukaryota</taxon>
        <taxon>Viridiplantae</taxon>
        <taxon>Streptophyta</taxon>
        <taxon>Embryophyta</taxon>
        <taxon>Tracheophyta</taxon>
        <taxon>Spermatophyta</taxon>
        <taxon>Magnoliopsida</taxon>
        <taxon>eudicotyledons</taxon>
        <taxon>Gunneridae</taxon>
        <taxon>Pentapetalae</taxon>
        <taxon>rosids</taxon>
        <taxon>fabids</taxon>
        <taxon>Fabales</taxon>
        <taxon>Fabaceae</taxon>
        <taxon>Papilionoideae</taxon>
        <taxon>50 kb inversion clade</taxon>
        <taxon>NPAAA clade</taxon>
        <taxon>indigoferoid/millettioid clade</taxon>
        <taxon>Phaseoleae</taxon>
        <taxon>Clitoria</taxon>
    </lineage>
</organism>